<dbReference type="InterPro" id="IPR025868">
    <property type="entry name" value="Zn_ribbon_dom_put"/>
</dbReference>
<name>A0A6N8UAI3_9FIRM</name>
<evidence type="ECO:0000313" key="3">
    <source>
        <dbReference type="Proteomes" id="UP000434036"/>
    </source>
</evidence>
<feature type="domain" description="Putative zinc ribbon" evidence="1">
    <location>
        <begin position="6"/>
        <end position="86"/>
    </location>
</feature>
<dbReference type="RefSeq" id="WP_160624277.1">
    <property type="nucleotide sequence ID" value="NZ_WUUQ01000001.1"/>
</dbReference>
<dbReference type="EMBL" id="WUUQ01000001">
    <property type="protein sequence ID" value="MXQ72797.1"/>
    <property type="molecule type" value="Genomic_DNA"/>
</dbReference>
<sequence>MKEMKFCQSCGMPLGDHLEESGLEKDGSKSGDYCKYCYQDGAFTQECTMEQMIEGCLPFEAKAFPEMSEAQLRARAYEYFPTLKRWAKDAK</sequence>
<reference evidence="2 3" key="2">
    <citation type="submission" date="2020-01" db="EMBL/GenBank/DDBJ databases">
        <title>Clostridiaceae sp. nov. isolated from the gut of human by culturomics.</title>
        <authorList>
            <person name="Chang Y."/>
        </authorList>
    </citation>
    <scope>NUCLEOTIDE SEQUENCE [LARGE SCALE GENOMIC DNA]</scope>
    <source>
        <strain evidence="2 3">DONG20-135</strain>
    </source>
</reference>
<evidence type="ECO:0000259" key="1">
    <source>
        <dbReference type="Pfam" id="PF12674"/>
    </source>
</evidence>
<dbReference type="AlphaFoldDB" id="A0A6N8UAI3"/>
<reference evidence="2 3" key="1">
    <citation type="submission" date="2019-12" db="EMBL/GenBank/DDBJ databases">
        <authorList>
            <person name="Yang R."/>
        </authorList>
    </citation>
    <scope>NUCLEOTIDE SEQUENCE [LARGE SCALE GENOMIC DNA]</scope>
    <source>
        <strain evidence="2 3">DONG20-135</strain>
    </source>
</reference>
<dbReference type="Proteomes" id="UP000434036">
    <property type="component" value="Unassembled WGS sequence"/>
</dbReference>
<organism evidence="2 3">
    <name type="scientific">Copranaerobaculum intestinale</name>
    <dbReference type="NCBI Taxonomy" id="2692629"/>
    <lineage>
        <taxon>Bacteria</taxon>
        <taxon>Bacillati</taxon>
        <taxon>Bacillota</taxon>
        <taxon>Erysipelotrichia</taxon>
        <taxon>Erysipelotrichales</taxon>
        <taxon>Erysipelotrichaceae</taxon>
        <taxon>Copranaerobaculum</taxon>
    </lineage>
</organism>
<comment type="caution">
    <text evidence="2">The sequence shown here is derived from an EMBL/GenBank/DDBJ whole genome shotgun (WGS) entry which is preliminary data.</text>
</comment>
<evidence type="ECO:0000313" key="2">
    <source>
        <dbReference type="EMBL" id="MXQ72797.1"/>
    </source>
</evidence>
<protein>
    <submittedName>
        <fullName evidence="2">Transcriptional regulator</fullName>
    </submittedName>
</protein>
<accession>A0A6N8UAI3</accession>
<gene>
    <name evidence="2" type="ORF">GSF08_02400</name>
</gene>
<dbReference type="Pfam" id="PF12674">
    <property type="entry name" value="Zn_ribbon_2"/>
    <property type="match status" value="1"/>
</dbReference>
<keyword evidence="3" id="KW-1185">Reference proteome</keyword>
<proteinExistence type="predicted"/>